<dbReference type="Gene3D" id="2.60.120.10">
    <property type="entry name" value="Jelly Rolls"/>
    <property type="match status" value="1"/>
</dbReference>
<sequence>MKRSEIEAYRQAALTYLDRAGIVLRPEEKAGLEVADFGLGEFGTTGLMLHTYVNTERVCAKELVLLPRQTCPQHLHPSVGGEAGKEETFRCRWGTVYLYVEGEPTLNPQAQPPAHRRETYTALHEVILHSGGQYTLLPDTWHWFQGGDEGAVVSEFSTRSRDEADEFTDAGVRRLPVVEA</sequence>
<evidence type="ECO:0000256" key="1">
    <source>
        <dbReference type="ARBA" id="ARBA00001936"/>
    </source>
</evidence>
<organism evidence="9">
    <name type="scientific">uncultured Truepera sp</name>
    <dbReference type="NCBI Taxonomy" id="543023"/>
    <lineage>
        <taxon>Bacteria</taxon>
        <taxon>Thermotogati</taxon>
        <taxon>Deinococcota</taxon>
        <taxon>Deinococci</taxon>
        <taxon>Trueperales</taxon>
        <taxon>Trueperaceae</taxon>
        <taxon>Truepera</taxon>
        <taxon>environmental samples</taxon>
    </lineage>
</organism>
<keyword evidence="3" id="KW-0464">Manganese</keyword>
<evidence type="ECO:0000256" key="6">
    <source>
        <dbReference type="ARBA" id="ARBA00044907"/>
    </source>
</evidence>
<evidence type="ECO:0000256" key="7">
    <source>
        <dbReference type="ARBA" id="ARBA00044951"/>
    </source>
</evidence>
<dbReference type="EC" id="5.3.1.15" evidence="8"/>
<accession>A0A6J4V848</accession>
<keyword evidence="2" id="KW-0479">Metal-binding</keyword>
<keyword evidence="4 9" id="KW-0413">Isomerase</keyword>
<protein>
    <recommendedName>
        <fullName evidence="8">D-lyxose ketol-isomerase</fullName>
        <ecNumber evidence="8">5.3.1.15</ecNumber>
    </recommendedName>
</protein>
<comment type="cofactor">
    <cofactor evidence="1">
        <name>Mn(2+)</name>
        <dbReference type="ChEBI" id="CHEBI:29035"/>
    </cofactor>
</comment>
<dbReference type="InterPro" id="IPR010864">
    <property type="entry name" value="D-lyxose_isomer"/>
</dbReference>
<dbReference type="InterPro" id="IPR011051">
    <property type="entry name" value="RmlC_Cupin_sf"/>
</dbReference>
<dbReference type="CDD" id="cd20308">
    <property type="entry name" value="cupin_YdaE"/>
    <property type="match status" value="1"/>
</dbReference>
<reference evidence="9" key="1">
    <citation type="submission" date="2020-02" db="EMBL/GenBank/DDBJ databases">
        <authorList>
            <person name="Meier V. D."/>
        </authorList>
    </citation>
    <scope>NUCLEOTIDE SEQUENCE</scope>
    <source>
        <strain evidence="9">AVDCRST_MAG86</strain>
    </source>
</reference>
<dbReference type="GO" id="GO:0047828">
    <property type="term" value="F:D-lyxose ketol-isomerase activity"/>
    <property type="evidence" value="ECO:0007669"/>
    <property type="project" value="UniProtKB-EC"/>
</dbReference>
<evidence type="ECO:0000256" key="4">
    <source>
        <dbReference type="ARBA" id="ARBA00023235"/>
    </source>
</evidence>
<evidence type="ECO:0000256" key="5">
    <source>
        <dbReference type="ARBA" id="ARBA00023277"/>
    </source>
</evidence>
<keyword evidence="5" id="KW-0119">Carbohydrate metabolism</keyword>
<evidence type="ECO:0000256" key="3">
    <source>
        <dbReference type="ARBA" id="ARBA00023211"/>
    </source>
</evidence>
<evidence type="ECO:0000313" key="9">
    <source>
        <dbReference type="EMBL" id="CAA9571329.1"/>
    </source>
</evidence>
<name>A0A6J4V848_9DEIN</name>
<evidence type="ECO:0000256" key="8">
    <source>
        <dbReference type="ARBA" id="ARBA00044972"/>
    </source>
</evidence>
<dbReference type="Pfam" id="PF07385">
    <property type="entry name" value="Lyx_isomer"/>
    <property type="match status" value="1"/>
</dbReference>
<proteinExistence type="inferred from homology"/>
<dbReference type="InterPro" id="IPR014710">
    <property type="entry name" value="RmlC-like_jellyroll"/>
</dbReference>
<dbReference type="AlphaFoldDB" id="A0A6J4V848"/>
<dbReference type="SUPFAM" id="SSF51182">
    <property type="entry name" value="RmlC-like cupins"/>
    <property type="match status" value="1"/>
</dbReference>
<dbReference type="GO" id="GO:0046872">
    <property type="term" value="F:metal ion binding"/>
    <property type="evidence" value="ECO:0007669"/>
    <property type="project" value="UniProtKB-KW"/>
</dbReference>
<comment type="catalytic activity">
    <reaction evidence="6">
        <text>D-lyxose = D-xylulose</text>
        <dbReference type="Rhea" id="RHEA:14201"/>
        <dbReference type="ChEBI" id="CHEBI:16789"/>
        <dbReference type="ChEBI" id="CHEBI:17140"/>
        <dbReference type="EC" id="5.3.1.15"/>
    </reaction>
</comment>
<gene>
    <name evidence="9" type="ORF">AVDCRST_MAG86-1691</name>
</gene>
<dbReference type="EMBL" id="CADCWP010000126">
    <property type="protein sequence ID" value="CAA9571329.1"/>
    <property type="molecule type" value="Genomic_DNA"/>
</dbReference>
<evidence type="ECO:0000256" key="2">
    <source>
        <dbReference type="ARBA" id="ARBA00022723"/>
    </source>
</evidence>
<comment type="similarity">
    <text evidence="7">Belongs to the D-lyxose ketol-isomerase family.</text>
</comment>